<feature type="region of interest" description="Disordered" evidence="1">
    <location>
        <begin position="5084"/>
        <end position="5105"/>
    </location>
</feature>
<feature type="compositionally biased region" description="Polar residues" evidence="1">
    <location>
        <begin position="5085"/>
        <end position="5099"/>
    </location>
</feature>
<comment type="caution">
    <text evidence="2">The sequence shown here is derived from an EMBL/GenBank/DDBJ whole genome shotgun (WGS) entry which is preliminary data.</text>
</comment>
<evidence type="ECO:0000313" key="4">
    <source>
        <dbReference type="Proteomes" id="UP000663833"/>
    </source>
</evidence>
<accession>A0A817PZ01</accession>
<dbReference type="GO" id="GO:0016887">
    <property type="term" value="F:ATP hydrolysis activity"/>
    <property type="evidence" value="ECO:0007669"/>
    <property type="project" value="InterPro"/>
</dbReference>
<dbReference type="InterPro" id="IPR025662">
    <property type="entry name" value="Sigma_54_int_dom_ATP-bd_1"/>
</dbReference>
<reference evidence="2" key="1">
    <citation type="submission" date="2021-02" db="EMBL/GenBank/DDBJ databases">
        <authorList>
            <person name="Nowell W R."/>
        </authorList>
    </citation>
    <scope>NUCLEOTIDE SEQUENCE</scope>
</reference>
<sequence>MGFIKKLYEKFVGRENLSAPCTLVSHVFDEDDEAELFFDLVLARFENFDQQNNAVGNKSFSSDVDFIIQCTMASLSSTELCKKFQNRIDSYLYIYRRIEEYIGIVKQSAYWIRGWENDVKQLKEKLLQSLSRVFIESKGLQPNLCLKDEQQLRKINIVQYLIAMTEIGAKTIDTFFVLIKLSFQSSIVIDKHDRLQWKIIISNIKYFKISIQEFISNYITYELAFREFSLDLPGFIELIRKNHPSKHSEESPFLIFLRLSKDLNIKTEEFFDQYRTLFERGIKEKFYCFSHIGDLFTIIGRHDRVFDVYFTIYANSVDLDDLWTMFMYLSTKSELNDIIQKHLISKLSIRTAGAPIDSFLRYTKFATECMTKKIKHEYHPRFLRIFENIFEGFIGHQLTDERYSYRFSESNLKEFLKISLEMSTSHDLQQPSCLLIVRRLIFQNSTRQLNTADKTKGLFEKLNDFDQSLCEKNNPAAIIQDEWLQDYLLLIPEDFLRYFNENVYNYLCNNHLNNRWTLYIWRRLIYLSILKSKAENTNEILLKMNEWMHIVKHDNYNINDTLTIILIINLFELVIVKYIKSVLSLPKIDIIMNFIVNARQEQLHQMDTKQVDEFIQGAEKSIQQILLLQGPCEKYRDQSNSTILYCFMQYMDFKTIITSIDPNQYKFPRPTEQIELIVSPIPEDIYITDINIKEQYFQLFIQQANEWLRWFDKFLLVFLHVVEWLKNWNVIGAAQLFNDMRTAQSNSSITMIQMKTTVEKALKLLRPFNDLQRLCHLLNCLTSFQLIDSGTQGNQIISENYIRELKRFQPNNSFKVDSKMIAKCIIPINGRQNVQWCIASEKLACNIEINYQTTDLNDSSKFLCRKEKVSIDKYVLQGEYETQRAGQLMILVNNETFPAPRTIWYRVIQTPLSTSHLFHGIFNMFYQQYSKQSIKTIKESELSNLLDRVFTFIDNLLHGTVSLKDMADLKAVFCDKNIHVKEEVKKLFSKRSSEEGTKRKRSTIVIRTTIDPTEKEIEQVCEWLQIYQYYSHVNIIINCIETFDILPIDNDDELIGRLKRLRDENCSLKEITQTYEIVKRQFQNLSSQHLQLIKTALECSNAVLMMKKYDLYSPHGRRRFQELRDNLTTQFQFQERNNMILNSWIIAYALCEPFVLKANNFDEFLNRIAGLSKFEENSLNHIQIVNENVQIVNMWLSAEETTVLDNALLTMEHLYKTGKVQIRLRHLMNEQSYFEIIYSIDKLGTEQVRRADSQDDGYEQYNDEEHNQQKSKTLKFTLTMSDIDDHKRQLTFCNVDLQENMIYRKILLQEQLKLLKIVEKIYSILVKLEMTGHPDFQLREEDYEIHDRTGEIDTILTDLRKDHRLRADRLKRVVKTRTENLESIYRALETAYDIWITNLERFRQDSRLLNLFSNRQIMILIILLTTSTTQNQIKCHFLEKLSLSKDIINHKGKEQNLTIQCLMHYLRSLKIRDCELSEAHVSRLHETYKIASNSNVEMSLKKLSEFLRDLLKNGRELFRKNPSINENQQYLVTPNAMKHATDKIPLEHDLDMETCCVLLSLFNDRLPSVYQILWCSIATEDDIHLFFLRVRTFHCMVFAVMEIDKMHHRLRELLLNEQDTLTRQEQPHGTVYYFSRELTTNRRGLRPFHILLKHRDPNQIYTQIVRLFGEHNYTQPQIQIIYGKAGIGKTHCINTKYKDQDTSCFSINDTLNLSSLISSFLLFDSRGRNENPSVSFNISIHAPFEDLNRTFLSLFVCGSLTDASTGLTFSLPENKQWKFVIEIPHTDKYHMTIKENFDKILPLLSIISPYTLEEVTDENYQLFINREEELVARFLKAYENQTIDRLMTISPTGKDQPVKFEKLTNRDECRQQIYNCMTKYAREIPRNKISELSFTKFLYRRIRFFKGHYYRLNITSQHLGSTVMKQMINEAKFLAHIDFRHNNYPRIYLVFDPYFALHLLHDDWNNVSKDLKQLFNNKNPSLTDDFKNKDYFAKCLSWLIDIKYDDFIRIMNETKFILTENFAYKLFHVHERKLTRLPLIIEGDTGVGKTFLLKFYSLLLNSNVINGPIHANIASIDDHAVSDDENSDSTDDNDVPTHANIAPHILERTSLWLLTTIINNILKSEPNLLNEFLKRVKPKLMGLDDEQVDQPEVPNLYHQFVPQFQDTDDDDDKNLSNDILIPHELQRVVPTPMAPEVRPAVQVIDLPLLEKIKSSLGKFEYNNDSLLYIWKTIMIISSENAMNTTQQLIIALHKHVTSQLTSYPLAEASFQLQTLLTDSHSPTVQKSIEIFNEYLMHTQTKPLFYRLLLHPGVTEEQLENFMSPIRQLARELSHVEFVVFFDEVNTASCLGLFKEMFMDRTLHGHSLPENIFFTAAINPSIKLSDDTVVHRQNYLVHQLPQALENLKVSYGALEPASLKEYIDKKIAKFRINSLNNSQKVMPLEEYAREMLAESILNAQHFCEKYLGQNSVSQREIQRCFNLIEFFWHMRFDDEIENDGNLYQPNPIRCIALSLALIYYFRLPTEEDNAQRNDKQTPTREQLAKLLSQTIPDFVDVIQNELDRFVNSDNFVIPHAVAINQAVREHIFAIVVSIVTRTPLCIIGAPGQSKTLSFQIVLQNLQGSQLSIKPFCKRLPAIDPFFCLGSKYSRSEDIAYIFERALKREQQYEQNRMDTRCVVFLDEASLPDEKKMVLKVLHPYLDECKVAFVAIANKSFDAANANRMICVYRSLPSRDDQNILAYGCLGLKMKTSGQQAVDNRLEAIINGLCQGYRRILDTPSVPHIYHDRDFIYMLRELRFELTTTTTDDQETRVTGITPLSLLRALEDNFNGVKRDEFEKLVEIFFQAVQEQCPDFRLPPNRRNVPTILRESMKLDSQHRRLYGRYKLIIDESEDESAVRLISQNGIVDLDPNRTTVFRMSDFADDIHNELRNVEILSTIKLCMETGKTILMVNTGRIHGSLYDVFNQNFSIMATGDMRKIFSKVAIGPKTIDVVVHEDFQCIVHVKRSEFATIPAPFLSRFQKYSLSVNDFYRIQFEQLSINEQTIMKNVEEKLQIFIQHFGRQYFYGLNENTLYSCLLSLIKKKENDQSYFLNTYQHYSQLTIRSKHFIEQNPSDIQLCVLRSVISKLIQLVSPESIILKLPTFEDKMARWLCTNYFHQQEHFHIENFIQQLISNPSLGLQNDDLLTTMNTNVNTLNDIGIIRKVMIFTRTSSYIVGLNEQSNYELFGGLDDNEYCDKIENIDILNLAVIENSMELEEKFQVFEKHETKNVLIVIINARIIQQRLHIPYVRQLIDKTEYSCNALDRKQDKYFLMLVHSPPQEQYHQSSFPSIFLHSWDFYFFDSCAPGSAFHLQKMLQIVSSSFDQQQESFDNALCDLNILFDDCLWDFCSRIQIGLQELPQDMFKNRFAFEFYKSQTSTLRRVQCLKQILQQSRQLQNHIVTIYHDHSSNKKESSKKIYNSIYQISKDIVCGKRFDGLVESIQSETRMSFTNFVSNVFKFIVNDYGLETLSTLSNMLNGYGSMLELIDYSSFAIDENQDKLSPIQQGIFQLITHYTCIPQTPLYYLFHQRIKTCAENINLKQILKQTKQKGKDDVPRQHYYSVPPITTADNNCDDGDDENEQTEYTFEQFRYELMKSILNDKILTDIINENILNSYSNDLVRTFCTIVEKNFDDNFILCQKTVEFVSRWLLLVDDNDQQSLSECSNRHIWLLAHAYTSFEYDQNDLFSLYSACRIMDRLDSTQSFYDRLLHDNHITTRSEVRETLFRFMFDYLWKNLCEFCSKNNTNDEWIHIYTFISKYYPSDKVLQRIQLIEIKEQIEFMNLAYLILINDTTPEPKNLISRLLNDIHLVHINNNNNIFRNQSKSVYLKLLVTIIDYIQSYLENRNAQNSTLMIDLQQWIVSMLKSSTESCKEEIGNLFIGLNKSSYRLSLPMKQLLFDKLANLYLESVRQNRPTTDAWDRLITLLPLVIECLEDENVFNGYQLPYHPSIITDDNNQRQPLIDLFFFYLQRYFHDETIKCSFVNKIIRPNLPNTKFKYPKLATEIFKKLKDYFLVRLTALLLCQTDVSPDDQRIISRITTAIITEYLLIDRTAIQLTQHLQIFLSTIISKRSWSYLFILLKSDHIQCLNSQWANTLCSLLEMTKTTENNKYIQLCHKIQFTLSSNNASSIFPKLHQAYEQLKDIVRECVTENVVEGRWKKLSDWVQLQQNMNPPVLDLKEIKIMLLLNIYYDYYCSNQLESLNTLIVFIESTLEPLPEELQVFRVMLQPEQFMIGYPRRNGNVENNFLNSLFKVDCQDEDELCIRHSLVNLIAMILMGGKQSFLWTSTFNPLKLQNTFGFGSTAHQIIQSNGVHYDCGCIITQNGDLMQFERAHASALNVPAVYVAYFSTFGALAWHLLLFSESVQNLHGPILARHAIADNTAEGRLAGNNDRTKVCHFIRARLLSTFSFLSVRSNQDDACILLNRCFEQMALLTINHQQAENSWIKPVFNTLNDELKAEEEYQNHVFYFVHGKLAEYKAYINHLNLQSQIQTNLQNFITQMPITIQFLHFKTELHNPIHSALPLKILRHVLDSMDFLKITRWIYDLSQFYILLHQTYTQLIEQNEFHTITLEELYNRGEKHFNQPNNFEYYHRNNNYSSIIDKGIQSVNAYHSFTDGLIRPGACDQMQRFTIITRDTPIHYLVTTANYDEGDIVMRILSVLIDYHNSLLNSLEKETNENDNNMFGTLKSLANKLTSKEVSILQIIHDNTGVITLTDNDCLWIEQLSCATLINDNDEYFQKADTQINFNFVYLQSYIIRTYLLLCRINYRHIIQNYRCHIKRTQISTDGELLDLDEKYSIQMNREQLETDWNHLKEIYLDKLYHGHNLLRQIAILLKNNQDDLSQVNLYEFIQSLGDDNQLFKQTKQYEIKDFQLCYIDHVRQLYANSISGFQHLFTDISQLLRTSIDYQLDEELSQNLTATIISIDDNKDIEKIKSTIQTITDLLTDLRSVEHFLLRQSNHSLTNTCEILEIQNSILDLIPHEIKCENYVAVSIHLIRMRTILQERIVNIEEKQSKQWNENFDVQSNDQQPEQENCFLNFLNEPSTSDTTPKNNTGSDDDYDDIWRGIPSSIPNELIKDNLLGKQDFPQQRRNSTIQQTTIEEYLEYSSLFELNLKFVPLTLSTLFDQIHKQFEQAQTQTVALNKAQKFVVTYTDGKSRGSLWRTENLFEKLRNLFEKEKFDMNTYTVIDKNEICVDFTNINARLPHEISLEYFIIEKTLLFSIQFNYQKKLFDYSATSKSNISTIIDRFIHDNDIKLLSNNNYLCFFDEHGKTIENGTIADLINQSDHPDKKKISITVNEEDNKTSMLCEITIRSKQNNEQISLFDPNTQWKQIDQWLKHFNQFIDAPINDYAYLHKELKTIIDENQSISFIIGEPTKSIIIDGVNRGATTQVTFSYETNCVSLRVLKSMRICYILNNERLLRELCLIDISPNDCVLVLGEVNEKVLSQNDIQQPISNYFLSEDQPIHFRISIAVQILKYDDEQPIQILLSNRSATMEHVFQLAKASIDIYKYLASNYTKKIVDFSEKLSNLRDTKFILVKEHETCLVAIEKSKISQLIDVDDEANESYYQRFTIFATIGDIYRENKIDIDHQHLLCSEDFVPSIQTKVLSFSSVSPIRFTLIDGNLPVTVVVLNNENQKSITFNCSMTITVKRLSFIACQLFGLNSNYYRLKQSDYDLDDDTVSLEDIDSTMTQIELQLISIASINSSIKYGNQTIVLPCSCDTSTATIIDETLQKLYLPQESHHMYELTALVDDGIPIEEVMSIEDIYALFPSRPTMIPFELTKKID</sequence>
<proteinExistence type="predicted"/>
<evidence type="ECO:0000313" key="2">
    <source>
        <dbReference type="EMBL" id="CAF3171488.1"/>
    </source>
</evidence>
<name>A0A817PZ01_9BILA</name>
<evidence type="ECO:0000313" key="3">
    <source>
        <dbReference type="EMBL" id="CAF4397579.1"/>
    </source>
</evidence>
<dbReference type="InterPro" id="IPR027417">
    <property type="entry name" value="P-loop_NTPase"/>
</dbReference>
<dbReference type="PANTHER" id="PTHR22605">
    <property type="entry name" value="RZ-TYPE DOMAIN-CONTAINING PROTEIN"/>
    <property type="match status" value="1"/>
</dbReference>
<dbReference type="PANTHER" id="PTHR22605:SF1">
    <property type="entry name" value="RZ-TYPE DOMAIN-CONTAINING PROTEIN"/>
    <property type="match status" value="1"/>
</dbReference>
<dbReference type="Gene3D" id="3.40.50.300">
    <property type="entry name" value="P-loop containing nucleotide triphosphate hydrolases"/>
    <property type="match status" value="1"/>
</dbReference>
<dbReference type="GO" id="GO:0004842">
    <property type="term" value="F:ubiquitin-protein transferase activity"/>
    <property type="evidence" value="ECO:0007669"/>
    <property type="project" value="InterPro"/>
</dbReference>
<dbReference type="Proteomes" id="UP000663851">
    <property type="component" value="Unassembled WGS sequence"/>
</dbReference>
<organism evidence="2 4">
    <name type="scientific">Rotaria socialis</name>
    <dbReference type="NCBI Taxonomy" id="392032"/>
    <lineage>
        <taxon>Eukaryota</taxon>
        <taxon>Metazoa</taxon>
        <taxon>Spiralia</taxon>
        <taxon>Gnathifera</taxon>
        <taxon>Rotifera</taxon>
        <taxon>Eurotatoria</taxon>
        <taxon>Bdelloidea</taxon>
        <taxon>Philodinida</taxon>
        <taxon>Philodinidae</taxon>
        <taxon>Rotaria</taxon>
    </lineage>
</organism>
<dbReference type="PROSITE" id="PS00675">
    <property type="entry name" value="SIGMA54_INTERACT_1"/>
    <property type="match status" value="1"/>
</dbReference>
<dbReference type="SUPFAM" id="SSF52540">
    <property type="entry name" value="P-loop containing nucleoside triphosphate hydrolases"/>
    <property type="match status" value="1"/>
</dbReference>
<dbReference type="EMBL" id="CAJNYD010000012">
    <property type="protein sequence ID" value="CAF3171488.1"/>
    <property type="molecule type" value="Genomic_DNA"/>
</dbReference>
<dbReference type="Proteomes" id="UP000663833">
    <property type="component" value="Unassembled WGS sequence"/>
</dbReference>
<dbReference type="InterPro" id="IPR031248">
    <property type="entry name" value="RNF213"/>
</dbReference>
<protein>
    <submittedName>
        <fullName evidence="2">Uncharacterized protein</fullName>
    </submittedName>
</protein>
<gene>
    <name evidence="3" type="ORF">HFQ381_LOCUS19841</name>
    <name evidence="2" type="ORF">LUA448_LOCUS441</name>
</gene>
<dbReference type="EMBL" id="CAJOBO010001641">
    <property type="protein sequence ID" value="CAF4397579.1"/>
    <property type="molecule type" value="Genomic_DNA"/>
</dbReference>
<evidence type="ECO:0000256" key="1">
    <source>
        <dbReference type="SAM" id="MobiDB-lite"/>
    </source>
</evidence>